<dbReference type="Proteomes" id="UP000254879">
    <property type="component" value="Unassembled WGS sequence"/>
</dbReference>
<comment type="similarity">
    <text evidence="1 2">Belongs to the EsaB family.</text>
</comment>
<dbReference type="PIRSF" id="PIRSF037793">
    <property type="entry name" value="DUF_ubiquitin-like_YukD"/>
    <property type="match status" value="1"/>
</dbReference>
<evidence type="ECO:0000256" key="2">
    <source>
        <dbReference type="PIRNR" id="PIRNR037793"/>
    </source>
</evidence>
<gene>
    <name evidence="3" type="primary">yukD</name>
    <name evidence="3" type="ORF">NCTC10815_02201</name>
</gene>
<reference evidence="3 4" key="1">
    <citation type="submission" date="2018-06" db="EMBL/GenBank/DDBJ databases">
        <authorList>
            <consortium name="Pathogen Informatics"/>
            <person name="Doyle S."/>
        </authorList>
    </citation>
    <scope>NUCLEOTIDE SEQUENCE [LARGE SCALE GENOMIC DNA]</scope>
    <source>
        <strain evidence="4">NCTC 10815</strain>
    </source>
</reference>
<dbReference type="OrthoDB" id="2456043at2"/>
<sequence>MAAQTHINVTIDFSRWGAGNHDLRIPVHQPVKALIVNLADTLKLDYQDISKCSIKVTNKAILLSDNDKLTDYPIANGDILEIL</sequence>
<dbReference type="AlphaFoldDB" id="A0A378MEQ9"/>
<evidence type="ECO:0000313" key="4">
    <source>
        <dbReference type="Proteomes" id="UP000254879"/>
    </source>
</evidence>
<dbReference type="EMBL" id="UGPG01000001">
    <property type="protein sequence ID" value="STY44847.1"/>
    <property type="molecule type" value="Genomic_DNA"/>
</dbReference>
<dbReference type="Gene3D" id="3.10.20.90">
    <property type="entry name" value="Phosphatidylinositol 3-kinase Catalytic Subunit, Chain A, domain 1"/>
    <property type="match status" value="1"/>
</dbReference>
<organism evidence="3 4">
    <name type="scientific">Listeria grayi</name>
    <name type="common">Listeria murrayi</name>
    <dbReference type="NCBI Taxonomy" id="1641"/>
    <lineage>
        <taxon>Bacteria</taxon>
        <taxon>Bacillati</taxon>
        <taxon>Bacillota</taxon>
        <taxon>Bacilli</taxon>
        <taxon>Bacillales</taxon>
        <taxon>Listeriaceae</taxon>
        <taxon>Listeria</taxon>
    </lineage>
</organism>
<dbReference type="SUPFAM" id="SSF54236">
    <property type="entry name" value="Ubiquitin-like"/>
    <property type="match status" value="1"/>
</dbReference>
<name>A0A378MEQ9_LISGR</name>
<protein>
    <submittedName>
        <fullName evidence="3">Uncharacterized ubiquitin-like protein yukD</fullName>
    </submittedName>
</protein>
<dbReference type="InterPro" id="IPR029071">
    <property type="entry name" value="Ubiquitin-like_domsf"/>
</dbReference>
<proteinExistence type="inferred from homology"/>
<dbReference type="RefSeq" id="WP_003756488.1">
    <property type="nucleotide sequence ID" value="NZ_CABKNG010000001.1"/>
</dbReference>
<dbReference type="Pfam" id="PF08817">
    <property type="entry name" value="YukD"/>
    <property type="match status" value="1"/>
</dbReference>
<evidence type="ECO:0000256" key="1">
    <source>
        <dbReference type="ARBA" id="ARBA00011007"/>
    </source>
</evidence>
<accession>A0A378MEQ9</accession>
<dbReference type="InterPro" id="IPR024962">
    <property type="entry name" value="YukD-like"/>
</dbReference>
<evidence type="ECO:0000313" key="3">
    <source>
        <dbReference type="EMBL" id="STY44847.1"/>
    </source>
</evidence>
<dbReference type="InterPro" id="IPR014921">
    <property type="entry name" value="EsaB"/>
</dbReference>